<gene>
    <name evidence="1" type="ORF">ISF6_2012</name>
</gene>
<comment type="caution">
    <text evidence="1">The sequence shown here is derived from an EMBL/GenBank/DDBJ whole genome shotgun (WGS) entry which is preliminary data.</text>
</comment>
<sequence>MRAVWAARAGMGRLRGRASRPDQTVASLSGLVAGERTLDGRDRALASRMYYIAGMKTAILPAVRVEPALRSDAEAVLEEGESLSDFVSACVRDGVAWRRTQAAFLARARDAVERSEREHSGITPQELLRRMDVRLDAAQQRLAAGKARAGP</sequence>
<accession>A0A0K8P0J7</accession>
<keyword evidence="2" id="KW-1185">Reference proteome</keyword>
<proteinExistence type="predicted"/>
<reference evidence="1 2" key="2">
    <citation type="journal article" date="2016" name="Science">
        <title>A bacterium that degrades and assimilates poly(ethylene terephthalate).</title>
        <authorList>
            <person name="Yoshida S."/>
            <person name="Hiraga K."/>
            <person name="Takehana T."/>
            <person name="Taniguchi I."/>
            <person name="Yamaji H."/>
            <person name="Maeda Y."/>
            <person name="Toyohara K."/>
            <person name="Miyamoto K."/>
            <person name="Kimura Y."/>
            <person name="Oda K."/>
        </authorList>
    </citation>
    <scope>NUCLEOTIDE SEQUENCE [LARGE SCALE GENOMIC DNA]</scope>
    <source>
        <strain evidence="2">NBRC 110686 / TISTR 2288 / 201-F6</strain>
    </source>
</reference>
<dbReference type="AlphaFoldDB" id="A0A0K8P0J7"/>
<protein>
    <submittedName>
        <fullName evidence="1">Uncharacterized protein</fullName>
    </submittedName>
</protein>
<dbReference type="NCBIfam" id="NF041551">
    <property type="entry name" value="YlcI_YnfO_N"/>
    <property type="match status" value="1"/>
</dbReference>
<evidence type="ECO:0000313" key="2">
    <source>
        <dbReference type="Proteomes" id="UP000037660"/>
    </source>
</evidence>
<dbReference type="EMBL" id="BBYR01000032">
    <property type="protein sequence ID" value="GAP36172.1"/>
    <property type="molecule type" value="Genomic_DNA"/>
</dbReference>
<name>A0A0K8P0J7_PISS1</name>
<evidence type="ECO:0000313" key="1">
    <source>
        <dbReference type="EMBL" id="GAP36172.1"/>
    </source>
</evidence>
<reference evidence="2" key="1">
    <citation type="submission" date="2015-07" db="EMBL/GenBank/DDBJ databases">
        <title>Discovery of a poly(ethylene terephthalate assimilation.</title>
        <authorList>
            <person name="Yoshida S."/>
            <person name="Hiraga K."/>
            <person name="Takehana T."/>
            <person name="Taniguchi I."/>
            <person name="Yamaji H."/>
            <person name="Maeda Y."/>
            <person name="Toyohara K."/>
            <person name="Miyamoto K."/>
            <person name="Kimura Y."/>
            <person name="Oda K."/>
        </authorList>
    </citation>
    <scope>NUCLEOTIDE SEQUENCE [LARGE SCALE GENOMIC DNA]</scope>
    <source>
        <strain evidence="2">NBRC 110686 / TISTR 2288 / 201-F6</strain>
    </source>
</reference>
<dbReference type="STRING" id="1547922.ISF6_2012"/>
<dbReference type="Proteomes" id="UP000037660">
    <property type="component" value="Unassembled WGS sequence"/>
</dbReference>
<organism evidence="1 2">
    <name type="scientific">Piscinibacter sakaiensis</name>
    <name type="common">Ideonella sakaiensis</name>
    <dbReference type="NCBI Taxonomy" id="1547922"/>
    <lineage>
        <taxon>Bacteria</taxon>
        <taxon>Pseudomonadati</taxon>
        <taxon>Pseudomonadota</taxon>
        <taxon>Betaproteobacteria</taxon>
        <taxon>Burkholderiales</taxon>
        <taxon>Sphaerotilaceae</taxon>
        <taxon>Piscinibacter</taxon>
    </lineage>
</organism>